<dbReference type="RefSeq" id="WP_165297128.1">
    <property type="nucleotide sequence ID" value="NZ_JAAKZZ010000019.1"/>
</dbReference>
<keyword evidence="2" id="KW-1185">Reference proteome</keyword>
<accession>A0A6G4WQC2</accession>
<protein>
    <submittedName>
        <fullName evidence="1">Uncharacterized protein</fullName>
    </submittedName>
</protein>
<organism evidence="1 2">
    <name type="scientific">Streptomyces boncukensis</name>
    <dbReference type="NCBI Taxonomy" id="2711219"/>
    <lineage>
        <taxon>Bacteria</taxon>
        <taxon>Bacillati</taxon>
        <taxon>Actinomycetota</taxon>
        <taxon>Actinomycetes</taxon>
        <taxon>Kitasatosporales</taxon>
        <taxon>Streptomycetaceae</taxon>
        <taxon>Streptomyces</taxon>
    </lineage>
</organism>
<evidence type="ECO:0000313" key="2">
    <source>
        <dbReference type="Proteomes" id="UP000477722"/>
    </source>
</evidence>
<comment type="caution">
    <text evidence="1">The sequence shown here is derived from an EMBL/GenBank/DDBJ whole genome shotgun (WGS) entry which is preliminary data.</text>
</comment>
<dbReference type="InterPro" id="IPR036410">
    <property type="entry name" value="HSP_DnaJ_Cys-rich_dom_sf"/>
</dbReference>
<dbReference type="Gene3D" id="1.10.274.110">
    <property type="match status" value="1"/>
</dbReference>
<evidence type="ECO:0000313" key="1">
    <source>
        <dbReference type="EMBL" id="NGO67469.1"/>
    </source>
</evidence>
<dbReference type="SUPFAM" id="SSF57938">
    <property type="entry name" value="DnaJ/Hsp40 cysteine-rich domain"/>
    <property type="match status" value="1"/>
</dbReference>
<name>A0A6G4WQC2_9ACTN</name>
<dbReference type="EMBL" id="JAAKZZ010000019">
    <property type="protein sequence ID" value="NGO67469.1"/>
    <property type="molecule type" value="Genomic_DNA"/>
</dbReference>
<dbReference type="AlphaFoldDB" id="A0A6G4WQC2"/>
<sequence>MTPALAAIPAILFITLCYVALCAASPYGNCRTCRGFGFQLKQTRRGKLRRGRDCHRCHGHGKRVRLGRALYNHAARLHREGNAP</sequence>
<dbReference type="InterPro" id="IPR038500">
    <property type="entry name" value="Antitermination_sf"/>
</dbReference>
<reference evidence="1 2" key="1">
    <citation type="submission" date="2020-02" db="EMBL/GenBank/DDBJ databases">
        <title>Whole-genome analyses of novel actinobacteria.</title>
        <authorList>
            <person name="Sahin N."/>
            <person name="Tatar D."/>
        </authorList>
    </citation>
    <scope>NUCLEOTIDE SEQUENCE [LARGE SCALE GENOMIC DNA]</scope>
    <source>
        <strain evidence="1 2">SB3404</strain>
    </source>
</reference>
<gene>
    <name evidence="1" type="ORF">G5C65_03680</name>
</gene>
<proteinExistence type="predicted"/>
<dbReference type="Proteomes" id="UP000477722">
    <property type="component" value="Unassembled WGS sequence"/>
</dbReference>